<dbReference type="GO" id="GO:0042158">
    <property type="term" value="P:lipoprotein biosynthetic process"/>
    <property type="evidence" value="ECO:0007669"/>
    <property type="project" value="UniProtKB-UniRule"/>
</dbReference>
<dbReference type="Pfam" id="PF01790">
    <property type="entry name" value="LGT"/>
    <property type="match status" value="1"/>
</dbReference>
<protein>
    <recommendedName>
        <fullName evidence="7">Phosphatidylglycerol--prolipoprotein diacylglyceryl transferase</fullName>
        <ecNumber evidence="7">2.5.1.145</ecNumber>
    </recommendedName>
</protein>
<comment type="similarity">
    <text evidence="1 7">Belongs to the Lgt family.</text>
</comment>
<dbReference type="RefSeq" id="WP_091348835.1">
    <property type="nucleotide sequence ID" value="NZ_FOIF01000005.1"/>
</dbReference>
<evidence type="ECO:0000313" key="9">
    <source>
        <dbReference type="Proteomes" id="UP000243819"/>
    </source>
</evidence>
<feature type="transmembrane region" description="Helical" evidence="7">
    <location>
        <begin position="160"/>
        <end position="179"/>
    </location>
</feature>
<dbReference type="NCBIfam" id="TIGR00544">
    <property type="entry name" value="lgt"/>
    <property type="match status" value="1"/>
</dbReference>
<feature type="transmembrane region" description="Helical" evidence="7">
    <location>
        <begin position="215"/>
        <end position="237"/>
    </location>
</feature>
<dbReference type="UniPathway" id="UPA00664"/>
<reference evidence="9" key="1">
    <citation type="submission" date="2016-10" db="EMBL/GenBank/DDBJ databases">
        <authorList>
            <person name="Varghese N."/>
            <person name="Submissions S."/>
        </authorList>
    </citation>
    <scope>NUCLEOTIDE SEQUENCE [LARGE SCALE GENOMIC DNA]</scope>
    <source>
        <strain evidence="9">DSM 13577</strain>
    </source>
</reference>
<evidence type="ECO:0000256" key="7">
    <source>
        <dbReference type="HAMAP-Rule" id="MF_01147"/>
    </source>
</evidence>
<comment type="subcellular location">
    <subcellularLocation>
        <location evidence="7">Cell membrane</location>
        <topology evidence="7">Multi-pass membrane protein</topology>
    </subcellularLocation>
</comment>
<keyword evidence="8" id="KW-0449">Lipoprotein</keyword>
<proteinExistence type="inferred from homology"/>
<evidence type="ECO:0000313" key="8">
    <source>
        <dbReference type="EMBL" id="SES72846.1"/>
    </source>
</evidence>
<comment type="pathway">
    <text evidence="7">Protein modification; lipoprotein biosynthesis (diacylglyceryl transfer).</text>
</comment>
<comment type="catalytic activity">
    <reaction evidence="7">
        <text>L-cysteinyl-[prolipoprotein] + a 1,2-diacyl-sn-glycero-3-phospho-(1'-sn-glycerol) = an S-1,2-diacyl-sn-glyceryl-L-cysteinyl-[prolipoprotein] + sn-glycerol 1-phosphate + H(+)</text>
        <dbReference type="Rhea" id="RHEA:56712"/>
        <dbReference type="Rhea" id="RHEA-COMP:14679"/>
        <dbReference type="Rhea" id="RHEA-COMP:14680"/>
        <dbReference type="ChEBI" id="CHEBI:15378"/>
        <dbReference type="ChEBI" id="CHEBI:29950"/>
        <dbReference type="ChEBI" id="CHEBI:57685"/>
        <dbReference type="ChEBI" id="CHEBI:64716"/>
        <dbReference type="ChEBI" id="CHEBI:140658"/>
        <dbReference type="EC" id="2.5.1.145"/>
    </reaction>
</comment>
<dbReference type="EMBL" id="FOIF01000005">
    <property type="protein sequence ID" value="SES72846.1"/>
    <property type="molecule type" value="Genomic_DNA"/>
</dbReference>
<feature type="transmembrane region" description="Helical" evidence="7">
    <location>
        <begin position="13"/>
        <end position="35"/>
    </location>
</feature>
<dbReference type="OrthoDB" id="871140at2"/>
<keyword evidence="6 7" id="KW-0472">Membrane</keyword>
<dbReference type="Proteomes" id="UP000243819">
    <property type="component" value="Unassembled WGS sequence"/>
</dbReference>
<dbReference type="PANTHER" id="PTHR30589:SF0">
    <property type="entry name" value="PHOSPHATIDYLGLYCEROL--PROLIPOPROTEIN DIACYLGLYCERYL TRANSFERASE"/>
    <property type="match status" value="1"/>
</dbReference>
<evidence type="ECO:0000256" key="1">
    <source>
        <dbReference type="ARBA" id="ARBA00007150"/>
    </source>
</evidence>
<feature type="transmembrane region" description="Helical" evidence="7">
    <location>
        <begin position="47"/>
        <end position="67"/>
    </location>
</feature>
<dbReference type="GO" id="GO:0008961">
    <property type="term" value="F:phosphatidylglycerol-prolipoprotein diacylglyceryl transferase activity"/>
    <property type="evidence" value="ECO:0007669"/>
    <property type="project" value="UniProtKB-UniRule"/>
</dbReference>
<keyword evidence="9" id="KW-1185">Reference proteome</keyword>
<keyword evidence="2 7" id="KW-1003">Cell membrane</keyword>
<keyword evidence="4 7" id="KW-0812">Transmembrane</keyword>
<dbReference type="PROSITE" id="PS01311">
    <property type="entry name" value="LGT"/>
    <property type="match status" value="1"/>
</dbReference>
<dbReference type="EC" id="2.5.1.145" evidence="7"/>
<dbReference type="AlphaFoldDB" id="A0A1H9YUJ7"/>
<name>A0A1H9YUJ7_9FIRM</name>
<organism evidence="8 9">
    <name type="scientific">Anaerobranca gottschalkii DSM 13577</name>
    <dbReference type="NCBI Taxonomy" id="1120990"/>
    <lineage>
        <taxon>Bacteria</taxon>
        <taxon>Bacillati</taxon>
        <taxon>Bacillota</taxon>
        <taxon>Clostridia</taxon>
        <taxon>Eubacteriales</taxon>
        <taxon>Proteinivoracaceae</taxon>
        <taxon>Anaerobranca</taxon>
    </lineage>
</organism>
<dbReference type="STRING" id="1120990.SAMN03080614_100521"/>
<evidence type="ECO:0000256" key="3">
    <source>
        <dbReference type="ARBA" id="ARBA00022679"/>
    </source>
</evidence>
<accession>A0A1H9YUJ7</accession>
<evidence type="ECO:0000256" key="6">
    <source>
        <dbReference type="ARBA" id="ARBA00023136"/>
    </source>
</evidence>
<evidence type="ECO:0000256" key="4">
    <source>
        <dbReference type="ARBA" id="ARBA00022692"/>
    </source>
</evidence>
<keyword evidence="3 7" id="KW-0808">Transferase</keyword>
<sequence>MDPVAFKIGPLTIYWYGIIIGAGILLSLTVGKIIGKKRGIPKDLIDEFVLIVVPLAVIGARIYYVLFNLNYYDSFAEMIAIWEGGLAIHGAILVSIITAIVFTRLKKISFWDFADMGAPCLILGQAIGRWGNYVNGEAYGVETNLPWAMYIAGAYRHPTFLYESLWNLLIFALLIYVYYKVKVNKGSVFALYLIGYSIGRLFIEGFRTDSLMFGPFRVAQIISIGFIIIGIVLYYLLNRKKVV</sequence>
<evidence type="ECO:0000256" key="2">
    <source>
        <dbReference type="ARBA" id="ARBA00022475"/>
    </source>
</evidence>
<gene>
    <name evidence="7" type="primary">lgt</name>
    <name evidence="8" type="ORF">SAMN03080614_100521</name>
</gene>
<feature type="binding site" evidence="7">
    <location>
        <position position="129"/>
    </location>
    <ligand>
        <name>a 1,2-diacyl-sn-glycero-3-phospho-(1'-sn-glycerol)</name>
        <dbReference type="ChEBI" id="CHEBI:64716"/>
    </ligand>
</feature>
<dbReference type="InterPro" id="IPR001640">
    <property type="entry name" value="Lgt"/>
</dbReference>
<dbReference type="PANTHER" id="PTHR30589">
    <property type="entry name" value="PROLIPOPROTEIN DIACYLGLYCERYL TRANSFERASE"/>
    <property type="match status" value="1"/>
</dbReference>
<dbReference type="HAMAP" id="MF_01147">
    <property type="entry name" value="Lgt"/>
    <property type="match status" value="1"/>
</dbReference>
<dbReference type="GO" id="GO:0005886">
    <property type="term" value="C:plasma membrane"/>
    <property type="evidence" value="ECO:0007669"/>
    <property type="project" value="UniProtKB-SubCell"/>
</dbReference>
<feature type="transmembrane region" description="Helical" evidence="7">
    <location>
        <begin position="185"/>
        <end position="203"/>
    </location>
</feature>
<comment type="function">
    <text evidence="7">Catalyzes the transfer of the diacylglyceryl group from phosphatidylglycerol to the sulfhydryl group of the N-terminal cysteine of a prolipoprotein, the first step in the formation of mature lipoproteins.</text>
</comment>
<keyword evidence="5 7" id="KW-1133">Transmembrane helix</keyword>
<evidence type="ECO:0000256" key="5">
    <source>
        <dbReference type="ARBA" id="ARBA00022989"/>
    </source>
</evidence>
<feature type="transmembrane region" description="Helical" evidence="7">
    <location>
        <begin position="79"/>
        <end position="102"/>
    </location>
</feature>